<evidence type="ECO:0000313" key="3">
    <source>
        <dbReference type="Proteomes" id="UP000270094"/>
    </source>
</evidence>
<proteinExistence type="predicted"/>
<evidence type="ECO:0000259" key="1">
    <source>
        <dbReference type="PROSITE" id="PS50835"/>
    </source>
</evidence>
<reference evidence="2 3" key="1">
    <citation type="submission" date="2018-11" db="EMBL/GenBank/DDBJ databases">
        <authorList>
            <consortium name="Pathogen Informatics"/>
        </authorList>
    </citation>
    <scope>NUCLEOTIDE SEQUENCE [LARGE SCALE GENOMIC DNA]</scope>
</reference>
<organism evidence="2 3">
    <name type="scientific">Strongylus vulgaris</name>
    <name type="common">Blood worm</name>
    <dbReference type="NCBI Taxonomy" id="40348"/>
    <lineage>
        <taxon>Eukaryota</taxon>
        <taxon>Metazoa</taxon>
        <taxon>Ecdysozoa</taxon>
        <taxon>Nematoda</taxon>
        <taxon>Chromadorea</taxon>
        <taxon>Rhabditida</taxon>
        <taxon>Rhabditina</taxon>
        <taxon>Rhabditomorpha</taxon>
        <taxon>Strongyloidea</taxon>
        <taxon>Strongylidae</taxon>
        <taxon>Strongylus</taxon>
    </lineage>
</organism>
<dbReference type="SUPFAM" id="SSF48726">
    <property type="entry name" value="Immunoglobulin"/>
    <property type="match status" value="1"/>
</dbReference>
<sequence>MCVLTFVTVSLNLTIHHQISRTEPPQVLGAKNGENFEWALLRGGNIVRKLGNEATLHIKSAEPSNDYGVYRCNVEDDNGVVIGSAYTAVSVGYSNSNNAQVVKFDEKSDASFTCPIYSVPGSKVVEWSRTDGELPPNATPNGNKLEIKDFDDAASGMYMCRVTFDDNVVEGYVDAQIFVPDTIIQVLLDVSSESVNVGDRA</sequence>
<gene>
    <name evidence="2" type="ORF">SVUK_LOCUS903</name>
</gene>
<evidence type="ECO:0000313" key="2">
    <source>
        <dbReference type="EMBL" id="VDM65905.1"/>
    </source>
</evidence>
<dbReference type="AlphaFoldDB" id="A0A3P7K3W9"/>
<feature type="non-terminal residue" evidence="2">
    <location>
        <position position="201"/>
    </location>
</feature>
<dbReference type="EMBL" id="UYYB01001639">
    <property type="protein sequence ID" value="VDM65905.1"/>
    <property type="molecule type" value="Genomic_DNA"/>
</dbReference>
<dbReference type="InterPro" id="IPR003599">
    <property type="entry name" value="Ig_sub"/>
</dbReference>
<dbReference type="Proteomes" id="UP000270094">
    <property type="component" value="Unassembled WGS sequence"/>
</dbReference>
<dbReference type="InterPro" id="IPR013783">
    <property type="entry name" value="Ig-like_fold"/>
</dbReference>
<feature type="domain" description="Ig-like" evidence="1">
    <location>
        <begin position="106"/>
        <end position="170"/>
    </location>
</feature>
<name>A0A3P7K3W9_STRVU</name>
<dbReference type="InterPro" id="IPR036179">
    <property type="entry name" value="Ig-like_dom_sf"/>
</dbReference>
<protein>
    <recommendedName>
        <fullName evidence="1">Ig-like domain-containing protein</fullName>
    </recommendedName>
</protein>
<dbReference type="InterPro" id="IPR007110">
    <property type="entry name" value="Ig-like_dom"/>
</dbReference>
<dbReference type="SMART" id="SM00409">
    <property type="entry name" value="IG"/>
    <property type="match status" value="2"/>
</dbReference>
<dbReference type="PROSITE" id="PS50835">
    <property type="entry name" value="IG_LIKE"/>
    <property type="match status" value="1"/>
</dbReference>
<dbReference type="OrthoDB" id="10055367at2759"/>
<accession>A0A3P7K3W9</accession>
<keyword evidence="3" id="KW-1185">Reference proteome</keyword>
<dbReference type="Gene3D" id="2.60.40.10">
    <property type="entry name" value="Immunoglobulins"/>
    <property type="match status" value="1"/>
</dbReference>